<keyword evidence="7" id="KW-1185">Reference proteome</keyword>
<dbReference type="InterPro" id="IPR002197">
    <property type="entry name" value="HTH_Fis"/>
</dbReference>
<evidence type="ECO:0000259" key="5">
    <source>
        <dbReference type="Pfam" id="PF02954"/>
    </source>
</evidence>
<evidence type="ECO:0000256" key="4">
    <source>
        <dbReference type="SAM" id="SignalP"/>
    </source>
</evidence>
<proteinExistence type="inferred from homology"/>
<dbReference type="Proteomes" id="UP001516061">
    <property type="component" value="Unassembled WGS sequence"/>
</dbReference>
<gene>
    <name evidence="6" type="ORF">HNQ01_003206</name>
</gene>
<dbReference type="Pfam" id="PF02954">
    <property type="entry name" value="HTH_8"/>
    <property type="match status" value="1"/>
</dbReference>
<dbReference type="SUPFAM" id="SSF46689">
    <property type="entry name" value="Homeodomain-like"/>
    <property type="match status" value="1"/>
</dbReference>
<keyword evidence="2" id="KW-0238">DNA-binding</keyword>
<dbReference type="PRINTS" id="PR01590">
    <property type="entry name" value="HTHFIS"/>
</dbReference>
<dbReference type="PRINTS" id="PR01591">
    <property type="entry name" value="DNABINDNGFIS"/>
</dbReference>
<organism evidence="6 7">
    <name type="scientific">Sphaerotilus uruguayifluvii</name>
    <dbReference type="NCBI Taxonomy" id="2735897"/>
    <lineage>
        <taxon>Bacteria</taxon>
        <taxon>Pseudomonadati</taxon>
        <taxon>Pseudomonadota</taxon>
        <taxon>Betaproteobacteria</taxon>
        <taxon>Burkholderiales</taxon>
        <taxon>Sphaerotilaceae</taxon>
        <taxon>Sphaerotilus</taxon>
    </lineage>
</organism>
<evidence type="ECO:0000313" key="6">
    <source>
        <dbReference type="EMBL" id="NRT57451.1"/>
    </source>
</evidence>
<dbReference type="InterPro" id="IPR005412">
    <property type="entry name" value="Fis_DNA-bd"/>
</dbReference>
<reference evidence="6 7" key="1">
    <citation type="submission" date="2020-05" db="EMBL/GenBank/DDBJ databases">
        <title>Genomic Encyclopedia of Type Strains, Phase IV (KMG-V): Genome sequencing to study the core and pangenomes of soil and plant-associated prokaryotes.</title>
        <authorList>
            <person name="Whitman W."/>
        </authorList>
    </citation>
    <scope>NUCLEOTIDE SEQUENCE [LARGE SCALE GENOMIC DNA]</scope>
    <source>
        <strain evidence="6 7">C29</strain>
    </source>
</reference>
<accession>A0ABX2G541</accession>
<evidence type="ECO:0000313" key="7">
    <source>
        <dbReference type="Proteomes" id="UP001516061"/>
    </source>
</evidence>
<feature type="signal peptide" evidence="4">
    <location>
        <begin position="1"/>
        <end position="28"/>
    </location>
</feature>
<dbReference type="Gene3D" id="1.10.10.60">
    <property type="entry name" value="Homeodomain-like"/>
    <property type="match status" value="1"/>
</dbReference>
<comment type="similarity">
    <text evidence="1">Belongs to the transcriptional regulatory Fis family.</text>
</comment>
<sequence>MNPMNDMSISALTSLTAALAVDAADAVAAEPPAATPAGSPIDQSIRATLETYFDDLDGTTPHGLYDMVIKAVERPLLDVVMARADGNQSRAAEWLGINRNTLRRKLVEHRLID</sequence>
<evidence type="ECO:0000256" key="2">
    <source>
        <dbReference type="ARBA" id="ARBA00023125"/>
    </source>
</evidence>
<evidence type="ECO:0000256" key="3">
    <source>
        <dbReference type="ARBA" id="ARBA00029540"/>
    </source>
</evidence>
<name>A0ABX2G541_9BURK</name>
<keyword evidence="4" id="KW-0732">Signal</keyword>
<protein>
    <recommendedName>
        <fullName evidence="3">Putative Fis-like DNA-binding protein</fullName>
    </recommendedName>
</protein>
<feature type="chain" id="PRO_5046522133" description="Putative Fis-like DNA-binding protein" evidence="4">
    <location>
        <begin position="29"/>
        <end position="113"/>
    </location>
</feature>
<dbReference type="PANTHER" id="PTHR47918:SF1">
    <property type="entry name" value="DNA-BINDING PROTEIN FIS"/>
    <property type="match status" value="1"/>
</dbReference>
<feature type="domain" description="DNA binding HTH" evidence="5">
    <location>
        <begin position="70"/>
        <end position="106"/>
    </location>
</feature>
<dbReference type="PANTHER" id="PTHR47918">
    <property type="entry name" value="DNA-BINDING PROTEIN FIS"/>
    <property type="match status" value="1"/>
</dbReference>
<comment type="caution">
    <text evidence="6">The sequence shown here is derived from an EMBL/GenBank/DDBJ whole genome shotgun (WGS) entry which is preliminary data.</text>
</comment>
<evidence type="ECO:0000256" key="1">
    <source>
        <dbReference type="ARBA" id="ARBA00008559"/>
    </source>
</evidence>
<dbReference type="InterPro" id="IPR009057">
    <property type="entry name" value="Homeodomain-like_sf"/>
</dbReference>
<dbReference type="EMBL" id="JABSNM010000015">
    <property type="protein sequence ID" value="NRT57451.1"/>
    <property type="molecule type" value="Genomic_DNA"/>
</dbReference>
<dbReference type="InterPro" id="IPR050207">
    <property type="entry name" value="Trans_regulatory_Fis"/>
</dbReference>